<accession>A0A9N9CN42</accession>
<evidence type="ECO:0000256" key="4">
    <source>
        <dbReference type="SAM" id="MobiDB-lite"/>
    </source>
</evidence>
<feature type="domain" description="Transcription factor CBF/NF-Y/archaeal histone" evidence="5">
    <location>
        <begin position="17"/>
        <end position="81"/>
    </location>
</feature>
<comment type="subcellular location">
    <subcellularLocation>
        <location evidence="1">Nucleus</location>
        <location evidence="1">Nucleolus</location>
    </subcellularLocation>
</comment>
<dbReference type="InterPro" id="IPR009072">
    <property type="entry name" value="Histone-fold"/>
</dbReference>
<feature type="compositionally biased region" description="Polar residues" evidence="4">
    <location>
        <begin position="750"/>
        <end position="760"/>
    </location>
</feature>
<dbReference type="PANTHER" id="PTHR14150:SF12">
    <property type="entry name" value="U3 SMALL NUCLEOLAR RNA-ASSOCIATED PROTEIN 14 HOMOLOG A"/>
    <property type="match status" value="1"/>
</dbReference>
<evidence type="ECO:0000256" key="1">
    <source>
        <dbReference type="ARBA" id="ARBA00004604"/>
    </source>
</evidence>
<dbReference type="OrthoDB" id="277439at2759"/>
<feature type="compositionally biased region" description="Acidic residues" evidence="4">
    <location>
        <begin position="773"/>
        <end position="792"/>
    </location>
</feature>
<dbReference type="Gene3D" id="1.10.20.10">
    <property type="entry name" value="Histone, subunit A"/>
    <property type="match status" value="1"/>
</dbReference>
<feature type="compositionally biased region" description="Basic residues" evidence="4">
    <location>
        <begin position="736"/>
        <end position="749"/>
    </location>
</feature>
<evidence type="ECO:0000256" key="2">
    <source>
        <dbReference type="ARBA" id="ARBA00022553"/>
    </source>
</evidence>
<dbReference type="Pfam" id="PF04615">
    <property type="entry name" value="Utp14"/>
    <property type="match status" value="1"/>
</dbReference>
<evidence type="ECO:0000313" key="7">
    <source>
        <dbReference type="Proteomes" id="UP000789739"/>
    </source>
</evidence>
<comment type="caution">
    <text evidence="6">The sequence shown here is derived from an EMBL/GenBank/DDBJ whole genome shotgun (WGS) entry which is preliminary data.</text>
</comment>
<dbReference type="CDD" id="cd22905">
    <property type="entry name" value="HFD_Dr1"/>
    <property type="match status" value="1"/>
</dbReference>
<evidence type="ECO:0000259" key="5">
    <source>
        <dbReference type="Pfam" id="PF00808"/>
    </source>
</evidence>
<reference evidence="6" key="1">
    <citation type="submission" date="2021-06" db="EMBL/GenBank/DDBJ databases">
        <authorList>
            <person name="Kallberg Y."/>
            <person name="Tangrot J."/>
            <person name="Rosling A."/>
        </authorList>
    </citation>
    <scope>NUCLEOTIDE SEQUENCE</scope>
    <source>
        <strain evidence="6">BR232B</strain>
    </source>
</reference>
<keyword evidence="2" id="KW-0597">Phosphoprotein</keyword>
<dbReference type="SUPFAM" id="SSF47113">
    <property type="entry name" value="Histone-fold"/>
    <property type="match status" value="1"/>
</dbReference>
<feature type="compositionally biased region" description="Basic and acidic residues" evidence="4">
    <location>
        <begin position="581"/>
        <end position="590"/>
    </location>
</feature>
<feature type="region of interest" description="Disordered" evidence="4">
    <location>
        <begin position="558"/>
        <end position="602"/>
    </location>
</feature>
<dbReference type="Proteomes" id="UP000789739">
    <property type="component" value="Unassembled WGS sequence"/>
</dbReference>
<feature type="compositionally biased region" description="Low complexity" evidence="4">
    <location>
        <begin position="761"/>
        <end position="772"/>
    </location>
</feature>
<evidence type="ECO:0000256" key="3">
    <source>
        <dbReference type="ARBA" id="ARBA00023242"/>
    </source>
</evidence>
<feature type="region of interest" description="Disordered" evidence="4">
    <location>
        <begin position="847"/>
        <end position="874"/>
    </location>
</feature>
<dbReference type="GO" id="GO:0046982">
    <property type="term" value="F:protein heterodimerization activity"/>
    <property type="evidence" value="ECO:0007669"/>
    <property type="project" value="InterPro"/>
</dbReference>
<dbReference type="FunFam" id="1.10.20.10:FF:000019">
    <property type="entry name" value="Negative cofactor 2 beta"/>
    <property type="match status" value="1"/>
</dbReference>
<organism evidence="6 7">
    <name type="scientific">Paraglomus brasilianum</name>
    <dbReference type="NCBI Taxonomy" id="144538"/>
    <lineage>
        <taxon>Eukaryota</taxon>
        <taxon>Fungi</taxon>
        <taxon>Fungi incertae sedis</taxon>
        <taxon>Mucoromycota</taxon>
        <taxon>Glomeromycotina</taxon>
        <taxon>Glomeromycetes</taxon>
        <taxon>Paraglomerales</taxon>
        <taxon>Paraglomeraceae</taxon>
        <taxon>Paraglomus</taxon>
    </lineage>
</organism>
<dbReference type="PANTHER" id="PTHR14150">
    <property type="entry name" value="U3 SMALL NUCLEOLAR RNA-ASSOCIATED PROTEIN 14"/>
    <property type="match status" value="1"/>
</dbReference>
<keyword evidence="3" id="KW-0539">Nucleus</keyword>
<protein>
    <submittedName>
        <fullName evidence="6">2819_t:CDS:1</fullName>
    </submittedName>
</protein>
<sequence>MSDHETAGNGGVDDDLSLPKATVQKLIAEMLPSDIVCARDTRDLLIDCCVEFIHLIASEANEICEKETKKTIAAEHVLSALRTLGFESYLDEVQDVYKEHKKMQKDRERKSSRLENSGMTEEELLRQQELLFEQSRQKYQSKFEMSFISSVSAMKSQQPSRKPTIKGRANVRGVLKKTSTESRQAKRVRFVGINNGDTEDEEETKEKRKKHVKERTETYNESEYNLSTRNAQTNVKKLNLQDLVGTIQNEAGFTGLKKSLLMFENSDKKGAIKGPLAAPLPKRIKDRLNREAAYEQTKKDISKWETIVKENRKKEHLEFPMNAQPSHQISTSQLVSSFKATTPLEKQIEKALVESGVEEKNLQKYEELQLNKLSVDEVLARQRELRRMRELAFRAEIKAKRIAKIKSKAYRKIRKKEREKNQFLLEQFTEPDDDITQQKKLKLETARAEERMTLKHKNSSKWAKQALKHGRNNQESRQAIVEQLQRHEALTRKIHGIGSEDEESEDEYSDIEDGDVEAVRKRALEELEQIEEDVIREPVKGVFAMKFMTEAAKRQEEQAMSALDDLRRSLENEEISDVDGDNDKKEEKQKSTVIKVGGNPGRMIFRTNVEGADQANDNSIINNVVEEVDVFTQIDKSQGKNFAQIITSFESIETNSKSDNDEAEEESNPWLQTDTSKVATSSKKSNKGLGKDSNKYDKMVTKLKRKSREEKEEDVEIDMDNVLTMEPPKEKEKDSAKKKKKRKKRKTKKQQGNNQDTQTSENANGNINTTNIGEDESNEDDEKEDDEKEDDDGISKSLHIVHVKSATAFTQRELVARAFANDDVVKEFEADKLATIDEEEPKGKNVTLPGWGTWGGKGVKPSKKPPIILKPLPGEGVQASKRKDAKLKHVIINEKRVKKATRYLATKVPYPFETREQYEASLRAPIGREWNTQEVYQKMIKPRVITKMGTIIDPLTAKFRDDDGDSD</sequence>
<proteinExistence type="predicted"/>
<dbReference type="EMBL" id="CAJVPI010001337">
    <property type="protein sequence ID" value="CAG8607857.1"/>
    <property type="molecule type" value="Genomic_DNA"/>
</dbReference>
<feature type="region of interest" description="Disordered" evidence="4">
    <location>
        <begin position="653"/>
        <end position="798"/>
    </location>
</feature>
<keyword evidence="7" id="KW-1185">Reference proteome</keyword>
<evidence type="ECO:0000313" key="6">
    <source>
        <dbReference type="EMBL" id="CAG8607857.1"/>
    </source>
</evidence>
<name>A0A9N9CN42_9GLOM</name>
<dbReference type="Pfam" id="PF00808">
    <property type="entry name" value="CBFD_NFYB_HMF"/>
    <property type="match status" value="1"/>
</dbReference>
<dbReference type="InterPro" id="IPR006709">
    <property type="entry name" value="SSU_processome_Utp14"/>
</dbReference>
<dbReference type="AlphaFoldDB" id="A0A9N9CN42"/>
<dbReference type="GO" id="GO:0006364">
    <property type="term" value="P:rRNA processing"/>
    <property type="evidence" value="ECO:0007669"/>
    <property type="project" value="InterPro"/>
</dbReference>
<gene>
    <name evidence="6" type="ORF">PBRASI_LOCUS8001</name>
</gene>
<dbReference type="InterPro" id="IPR003958">
    <property type="entry name" value="CBFA_NFYB_domain"/>
</dbReference>
<dbReference type="GO" id="GO:0032040">
    <property type="term" value="C:small-subunit processome"/>
    <property type="evidence" value="ECO:0007669"/>
    <property type="project" value="InterPro"/>
</dbReference>
<feature type="compositionally biased region" description="Polar residues" evidence="4">
    <location>
        <begin position="669"/>
        <end position="683"/>
    </location>
</feature>
<feature type="region of interest" description="Disordered" evidence="4">
    <location>
        <begin position="194"/>
        <end position="221"/>
    </location>
</feature>
<feature type="compositionally biased region" description="Basic and acidic residues" evidence="4">
    <location>
        <begin position="689"/>
        <end position="700"/>
    </location>
</feature>